<evidence type="ECO:0000313" key="2">
    <source>
        <dbReference type="Proteomes" id="UP001501474"/>
    </source>
</evidence>
<gene>
    <name evidence="1" type="ORF">GCM10010104_24530</name>
</gene>
<proteinExistence type="predicted"/>
<organism evidence="1 2">
    <name type="scientific">Streptomyces indiaensis</name>
    <dbReference type="NCBI Taxonomy" id="284033"/>
    <lineage>
        <taxon>Bacteria</taxon>
        <taxon>Bacillati</taxon>
        <taxon>Actinomycetota</taxon>
        <taxon>Actinomycetes</taxon>
        <taxon>Kitasatosporales</taxon>
        <taxon>Streptomycetaceae</taxon>
        <taxon>Streptomyces</taxon>
    </lineage>
</organism>
<sequence length="88" mass="9057">MARLVAHEATTSTGCSTGRGCERVLEPALYRLEALLQVTLEAGEDRGNGALWQLPGTSSGLNTSSVSVYGPKQYGVSSASGNGETLLG</sequence>
<accession>A0ABN3DG78</accession>
<dbReference type="EMBL" id="BAAART010000055">
    <property type="protein sequence ID" value="GAA2230323.1"/>
    <property type="molecule type" value="Genomic_DNA"/>
</dbReference>
<evidence type="ECO:0000313" key="1">
    <source>
        <dbReference type="EMBL" id="GAA2230323.1"/>
    </source>
</evidence>
<dbReference type="Proteomes" id="UP001501474">
    <property type="component" value="Unassembled WGS sequence"/>
</dbReference>
<comment type="caution">
    <text evidence="1">The sequence shown here is derived from an EMBL/GenBank/DDBJ whole genome shotgun (WGS) entry which is preliminary data.</text>
</comment>
<reference evidence="1 2" key="1">
    <citation type="journal article" date="2019" name="Int. J. Syst. Evol. Microbiol.">
        <title>The Global Catalogue of Microorganisms (GCM) 10K type strain sequencing project: providing services to taxonomists for standard genome sequencing and annotation.</title>
        <authorList>
            <consortium name="The Broad Institute Genomics Platform"/>
            <consortium name="The Broad Institute Genome Sequencing Center for Infectious Disease"/>
            <person name="Wu L."/>
            <person name="Ma J."/>
        </authorList>
    </citation>
    <scope>NUCLEOTIDE SEQUENCE [LARGE SCALE GENOMIC DNA]</scope>
    <source>
        <strain evidence="1 2">JCM 3053</strain>
    </source>
</reference>
<protein>
    <submittedName>
        <fullName evidence="1">Uncharacterized protein</fullName>
    </submittedName>
</protein>
<keyword evidence="2" id="KW-1185">Reference proteome</keyword>
<name>A0ABN3DG78_9ACTN</name>